<reference evidence="1" key="1">
    <citation type="journal article" date="2020" name="Microb. Genom.">
        <title>Genetic diversity of clinical and environmental Mucorales isolates obtained from an investigation of mucormycosis cases among solid organ transplant recipients.</title>
        <authorList>
            <person name="Nguyen M.H."/>
            <person name="Kaul D."/>
            <person name="Muto C."/>
            <person name="Cheng S.J."/>
            <person name="Richter R.A."/>
            <person name="Bruno V.M."/>
            <person name="Liu G."/>
            <person name="Beyhan S."/>
            <person name="Sundermann A.J."/>
            <person name="Mounaud S."/>
            <person name="Pasculle A.W."/>
            <person name="Nierman W.C."/>
            <person name="Driscoll E."/>
            <person name="Cumbie R."/>
            <person name="Clancy C.J."/>
            <person name="Dupont C.L."/>
        </authorList>
    </citation>
    <scope>NUCLEOTIDE SEQUENCE</scope>
    <source>
        <strain evidence="1">GL16</strain>
    </source>
</reference>
<comment type="caution">
    <text evidence="1">The sequence shown here is derived from an EMBL/GenBank/DDBJ whole genome shotgun (WGS) entry which is preliminary data.</text>
</comment>
<dbReference type="Gene3D" id="3.40.50.150">
    <property type="entry name" value="Vaccinia Virus protein VP39"/>
    <property type="match status" value="1"/>
</dbReference>
<organism evidence="1 2">
    <name type="scientific">Rhizopus oryzae</name>
    <name type="common">Mucormycosis agent</name>
    <name type="synonym">Rhizopus arrhizus var. delemar</name>
    <dbReference type="NCBI Taxonomy" id="64495"/>
    <lineage>
        <taxon>Eukaryota</taxon>
        <taxon>Fungi</taxon>
        <taxon>Fungi incertae sedis</taxon>
        <taxon>Mucoromycota</taxon>
        <taxon>Mucoromycotina</taxon>
        <taxon>Mucoromycetes</taxon>
        <taxon>Mucorales</taxon>
        <taxon>Mucorineae</taxon>
        <taxon>Rhizopodaceae</taxon>
        <taxon>Rhizopus</taxon>
    </lineage>
</organism>
<evidence type="ECO:0008006" key="3">
    <source>
        <dbReference type="Google" id="ProtNLM"/>
    </source>
</evidence>
<gene>
    <name evidence="1" type="ORF">G6F51_004210</name>
</gene>
<proteinExistence type="predicted"/>
<dbReference type="Pfam" id="PF13489">
    <property type="entry name" value="Methyltransf_23"/>
    <property type="match status" value="1"/>
</dbReference>
<dbReference type="SUPFAM" id="SSF53335">
    <property type="entry name" value="S-adenosyl-L-methionine-dependent methyltransferases"/>
    <property type="match status" value="1"/>
</dbReference>
<dbReference type="InterPro" id="IPR029063">
    <property type="entry name" value="SAM-dependent_MTases_sf"/>
</dbReference>
<accession>A0A9P6YFY5</accession>
<name>A0A9P6YFY5_RHIOR</name>
<dbReference type="EMBL" id="JAANIT010000458">
    <property type="protein sequence ID" value="KAG1547525.1"/>
    <property type="molecule type" value="Genomic_DNA"/>
</dbReference>
<protein>
    <recommendedName>
        <fullName evidence="3">Methyltransferase domain-containing protein</fullName>
    </recommendedName>
</protein>
<dbReference type="AlphaFoldDB" id="A0A9P6YFY5"/>
<sequence>MIQLNIPKKNCQSLVQKASESDLNFRWSQGKRRVNIDIEQDRHKFELYVLRWALGSRHIIPPAIKPKLFDGIEVLDINCGPGLWDGHPILDMAQDFVHSSFYLVDTHSLLPQYASVDTSPGEQRLDNFTFIAHNTLQEKCLPFESDKFDFIQQRLMSFVYKQQDWPVILKELQRVTKPGGCIQLVEVEIPPQNLGPQGEQWLAQVEKVMKEKRDIDVRVTSQLDQILSAAGLLDIQTKFVSVPIGSWGLDIGNLWRQNYELFFESAQPILVELMEMSHSEYKRKVDAMMDELNEYKPFSNIHLVWGRVPGDS</sequence>
<evidence type="ECO:0000313" key="2">
    <source>
        <dbReference type="Proteomes" id="UP000717996"/>
    </source>
</evidence>
<evidence type="ECO:0000313" key="1">
    <source>
        <dbReference type="EMBL" id="KAG1547525.1"/>
    </source>
</evidence>
<dbReference type="Proteomes" id="UP000717996">
    <property type="component" value="Unassembled WGS sequence"/>
</dbReference>
<dbReference type="OrthoDB" id="2013972at2759"/>